<keyword evidence="11" id="KW-1133">Transmembrane helix</keyword>
<feature type="region of interest" description="Disordered" evidence="10">
    <location>
        <begin position="1705"/>
        <end position="1729"/>
    </location>
</feature>
<keyword evidence="8 9" id="KW-0539">Nucleus</keyword>
<dbReference type="Pfam" id="PF18296">
    <property type="entry name" value="MID_MedPIWI"/>
    <property type="match status" value="1"/>
</dbReference>
<feature type="compositionally biased region" description="Low complexity" evidence="10">
    <location>
        <begin position="1714"/>
        <end position="1725"/>
    </location>
</feature>
<evidence type="ECO:0000256" key="6">
    <source>
        <dbReference type="ARBA" id="ARBA00023159"/>
    </source>
</evidence>
<feature type="region of interest" description="Disordered" evidence="10">
    <location>
        <begin position="773"/>
        <end position="807"/>
    </location>
</feature>
<evidence type="ECO:0000256" key="10">
    <source>
        <dbReference type="SAM" id="MobiDB-lite"/>
    </source>
</evidence>
<reference evidence="14 15" key="1">
    <citation type="submission" date="2024-09" db="EMBL/GenBank/DDBJ databases">
        <title>Chromosome-scale assembly of Riccia sorocarpa.</title>
        <authorList>
            <person name="Paukszto L."/>
        </authorList>
    </citation>
    <scope>NUCLEOTIDE SEQUENCE [LARGE SCALE GENOMIC DNA]</scope>
    <source>
        <strain evidence="14">LP-2024</strain>
        <tissue evidence="14">Aerial parts of the thallus</tissue>
    </source>
</reference>
<dbReference type="GO" id="GO:0005634">
    <property type="term" value="C:nucleus"/>
    <property type="evidence" value="ECO:0007669"/>
    <property type="project" value="UniProtKB-SubCell"/>
</dbReference>
<gene>
    <name evidence="14" type="ORF">R1sor_018557</name>
</gene>
<dbReference type="Pfam" id="PF06333">
    <property type="entry name" value="Med13_C"/>
    <property type="match status" value="1"/>
</dbReference>
<feature type="domain" description="Mediator complex subunit Med13 C-terminal" evidence="12">
    <location>
        <begin position="1492"/>
        <end position="1895"/>
    </location>
</feature>
<feature type="transmembrane region" description="Helical" evidence="11">
    <location>
        <begin position="53"/>
        <end position="73"/>
    </location>
</feature>
<comment type="subunit">
    <text evidence="9">Component of the Mediator complex.</text>
</comment>
<comment type="similarity">
    <text evidence="2 9">Belongs to the Mediator complex subunit 13 family.</text>
</comment>
<dbReference type="PANTHER" id="PTHR48249">
    <property type="entry name" value="MEDIATOR OF RNA POLYMERASE II TRANSCRIPTION SUBUNIT 13"/>
    <property type="match status" value="1"/>
</dbReference>
<keyword evidence="6 9" id="KW-0010">Activator</keyword>
<evidence type="ECO:0000256" key="8">
    <source>
        <dbReference type="ARBA" id="ARBA00023242"/>
    </source>
</evidence>
<evidence type="ECO:0000256" key="9">
    <source>
        <dbReference type="RuleBase" id="RU364134"/>
    </source>
</evidence>
<dbReference type="PANTHER" id="PTHR48249:SF3">
    <property type="entry name" value="MEDIATOR OF RNA POLYMERASE II TRANSCRIPTION SUBUNIT 13"/>
    <property type="match status" value="1"/>
</dbReference>
<name>A0ABD3IDQ9_9MARC</name>
<evidence type="ECO:0000256" key="4">
    <source>
        <dbReference type="ARBA" id="ARBA00022491"/>
    </source>
</evidence>
<feature type="region of interest" description="Disordered" evidence="10">
    <location>
        <begin position="1020"/>
        <end position="1064"/>
    </location>
</feature>
<dbReference type="EMBL" id="JBJQOH010000001">
    <property type="protein sequence ID" value="KAL3700535.1"/>
    <property type="molecule type" value="Genomic_DNA"/>
</dbReference>
<sequence length="1918" mass="203037">MCDRKVLPTCELLFMGSDEALFVHVVVRRKCVFDTKSLMICALWKFDNRFTRFEVSACVVALQVWFLIIWLKLACSIRRRVRLLAAQDMLFALAQRQRNNHVPAENSLTVAPYGLSGRLTGCCPGNLVSVLYRSKLQAFTASSLPFRLVSSSASNNNGATAVQSCYAEVWVGQLEGKVEQSGGASLKPAGAGTTPGNVVPALDQAREADDDGQVQVTEDVKPYGKVLIYPTEAVLAPVLPPVPSRTYLRRCWLQEWAGTHWLEDSAVPGLNLKGSDYAQGRDKAQTSGGEAESSSTSSSSSGDGSMKSSGSREGSGSSSSSESEVSTGEGELEADADSFGTKGGNASGGVSLKRSSGASGRNSAHNEDAVRVNSGSKRNRGTVFGLSGEPSPKVGKVSTSPGGELSALLDVGSSAVGRRTSGNTGEVNVQGSLGMGVGTPREGGSQAGTPWDWADEGMGLGMSMGMEMQTDADILAEFGDFGDFFEDDVLGFGEPPGTAESQAMMFNLGEAVEGVNTPGTISMDSSDPMLLPILDFPTLEGFGGQPLLPVKEQNARGMKVSSSESIQEHGTGQLSPPVTTPAAVDMLAKAESLLLFPPSYARVELPVVKDEVAFSSTYLPESRKMASQTTTRDVYVYSATPPPLHVTVEVPKAKPDQVSDAVGDDKTLLEPMRIAGKLAPNLTSSSGESLLSNNLRFLSQRLSDSGQGHGGAALQEPSAQDSSENDARMLSKFDIRISAPPNSTTPVLATELECALLQASMLCASDYSSVSSSAFRGDGSPSSSIPKLSAGVKDGNSDFSQNHGDQMSRILSKPPLVQKKKSLPSRFTGDDEDLQDGLRAAQVGVWRPVQAPRPQKTGSSMVDSLTGLTSASPDTGNFGQDGSVDAAHRLSNWQSVIEAIPLLAQQAAVSFDIALDGECGDGPLGWLAFLEQQRHQCGCGPEINHIACGGMFSIRHFVDNAGLEYIDPLAAEIAPASVANLLQSDFRLAISSAFGEANTEGPLTGLDWCRGRLQGDCRSGTVDSKDGMSGITMATDQSRGDDQRRSLDDAGTSDSELQPSVSGHGSTLVALPIPALLVGYQEDWLKTSPNVLPLWEKAPLEPYASPKPVSYYVLCLGLDSLVTGASDFFQQLSSVYETCKLGSHLPASTPSPAGSISGFSKQVLPGFLIVDSPCLSDNPVTAPNLIGDFVARMDNGWNFSEFRKSLSRVCRAIPVTANLSSSQRDPDQGQSVVVYVISPSSEPAELLQIILDVSQYFGSALSEKELKSSAFSQTGAVGSEEVSISPVVGFSTSRFIIQVLPAEVILKVSNSLSSELSTLREVAFGVYNKARRVQRKVTLPESLHSTQSASRVRSGILQSGPAMPGLWKDCTTVRNNAVNMGLESSLRSSWDGGWQSTASRFGDSSVTDGGSVVGESSNNEAARFLYEPLFILAEPGIPDPNANCLSLRSVGTDGSRSTAEEATGSSSGLSAGISEAASGLEGADGESQGGGSQQAADLHCCYAWTEDWQWLVSVWTDARGELLDVYVLPLIGAVKEAGLQNFFTQVLQQGLQLLTMAVEAGSQRPRNIVICRLGDFTERECQDWYRTVMSIGGDESRRWPLQLWPGTSNTSQSQDFPYLSDRTLGLANSTSMPPSPTPPSSYTSRNKSSGLGMNVPRRQGQGLSMNSSLAAVDSKGSFQWVNSISLASVRVEHALQAVCVSDLTPSSAGGGQGSSSASTWPGGSSAVSNSTTVTGISPVKSLSNMGASYLLMPSSSPRFLSPISLPSPLASSNLSPVAQLLQGSPLVSSVASAYVISPPTLSPMSEFVQQAIKEESPSTLHVALVALSGNPVSLDCCSVTSSFSHNKSLNKDSSLTEAHRTLLSVASQVHALSWLNLRPSLMLRQSPLPFHCHVAQRLRRLLSYFDVDYVSRHHHTPV</sequence>
<comment type="caution">
    <text evidence="14">The sequence shown here is derived from an EMBL/GenBank/DDBJ whole genome shotgun (WGS) entry which is preliminary data.</text>
</comment>
<evidence type="ECO:0000256" key="11">
    <source>
        <dbReference type="SAM" id="Phobius"/>
    </source>
</evidence>
<evidence type="ECO:0000259" key="12">
    <source>
        <dbReference type="Pfam" id="PF06333"/>
    </source>
</evidence>
<feature type="region of interest" description="Disordered" evidence="10">
    <location>
        <begin position="416"/>
        <end position="450"/>
    </location>
</feature>
<dbReference type="InterPro" id="IPR009401">
    <property type="entry name" value="Med13_C"/>
</dbReference>
<dbReference type="InterPro" id="IPR051139">
    <property type="entry name" value="Mediator_complx_sub13"/>
</dbReference>
<feature type="region of interest" description="Disordered" evidence="10">
    <location>
        <begin position="1625"/>
        <end position="1668"/>
    </location>
</feature>
<comment type="function">
    <text evidence="9">Component of the Mediator complex, a coactivator involved in regulated transcription of nearly all RNA polymerase II-dependent genes. Mediator functions as a bridge to convey information from gene-specific regulatory proteins to the basal RNA polymerase II transcription machinery. Mediator is recruited to promoters by direct interactions with regulatory proteins and serves as a scaffold for the assembly of a functional preinitiation complex with RNA polymerase II and the general transcription factors.</text>
</comment>
<keyword evidence="11" id="KW-0812">Transmembrane</keyword>
<keyword evidence="15" id="KW-1185">Reference proteome</keyword>
<feature type="region of interest" description="Disordered" evidence="10">
    <location>
        <begin position="701"/>
        <end position="726"/>
    </location>
</feature>
<evidence type="ECO:0000313" key="14">
    <source>
        <dbReference type="EMBL" id="KAL3700535.1"/>
    </source>
</evidence>
<keyword evidence="7 9" id="KW-0804">Transcription</keyword>
<keyword evidence="4 9" id="KW-0678">Repressor</keyword>
<keyword evidence="11" id="KW-0472">Membrane</keyword>
<dbReference type="Proteomes" id="UP001633002">
    <property type="component" value="Unassembled WGS sequence"/>
</dbReference>
<feature type="compositionally biased region" description="Polar residues" evidence="10">
    <location>
        <begin position="420"/>
        <end position="431"/>
    </location>
</feature>
<feature type="compositionally biased region" description="Basic and acidic residues" evidence="10">
    <location>
        <begin position="1038"/>
        <end position="1048"/>
    </location>
</feature>
<evidence type="ECO:0000256" key="1">
    <source>
        <dbReference type="ARBA" id="ARBA00004123"/>
    </source>
</evidence>
<proteinExistence type="inferred from homology"/>
<feature type="compositionally biased region" description="Polar residues" evidence="10">
    <location>
        <begin position="353"/>
        <end position="363"/>
    </location>
</feature>
<protein>
    <recommendedName>
        <fullName evidence="3 9">Mediator of RNA polymerase II transcription subunit 13</fullName>
    </recommendedName>
</protein>
<evidence type="ECO:0000256" key="5">
    <source>
        <dbReference type="ARBA" id="ARBA00023015"/>
    </source>
</evidence>
<dbReference type="InterPro" id="IPR041285">
    <property type="entry name" value="MID_MedPIWI"/>
</dbReference>
<evidence type="ECO:0000256" key="3">
    <source>
        <dbReference type="ARBA" id="ARBA00019618"/>
    </source>
</evidence>
<feature type="compositionally biased region" description="Low complexity" evidence="10">
    <location>
        <begin position="287"/>
        <end position="329"/>
    </location>
</feature>
<feature type="region of interest" description="Disordered" evidence="10">
    <location>
        <begin position="273"/>
        <end position="401"/>
    </location>
</feature>
<evidence type="ECO:0000256" key="2">
    <source>
        <dbReference type="ARBA" id="ARBA00009354"/>
    </source>
</evidence>
<organism evidence="14 15">
    <name type="scientific">Riccia sorocarpa</name>
    <dbReference type="NCBI Taxonomy" id="122646"/>
    <lineage>
        <taxon>Eukaryota</taxon>
        <taxon>Viridiplantae</taxon>
        <taxon>Streptophyta</taxon>
        <taxon>Embryophyta</taxon>
        <taxon>Marchantiophyta</taxon>
        <taxon>Marchantiopsida</taxon>
        <taxon>Marchantiidae</taxon>
        <taxon>Marchantiales</taxon>
        <taxon>Ricciaceae</taxon>
        <taxon>Riccia</taxon>
    </lineage>
</organism>
<evidence type="ECO:0000259" key="13">
    <source>
        <dbReference type="Pfam" id="PF18296"/>
    </source>
</evidence>
<accession>A0ABD3IDQ9</accession>
<keyword evidence="5 9" id="KW-0805">Transcription regulation</keyword>
<evidence type="ECO:0000256" key="7">
    <source>
        <dbReference type="ARBA" id="ARBA00023163"/>
    </source>
</evidence>
<evidence type="ECO:0000313" key="15">
    <source>
        <dbReference type="Proteomes" id="UP001633002"/>
    </source>
</evidence>
<comment type="subcellular location">
    <subcellularLocation>
        <location evidence="1 9">Nucleus</location>
    </subcellularLocation>
</comment>
<feature type="compositionally biased region" description="Polar residues" evidence="10">
    <location>
        <begin position="1052"/>
        <end position="1064"/>
    </location>
</feature>
<feature type="domain" description="MID" evidence="13">
    <location>
        <begin position="1107"/>
        <end position="1332"/>
    </location>
</feature>